<proteinExistence type="predicted"/>
<dbReference type="Proteomes" id="UP001165121">
    <property type="component" value="Unassembled WGS sequence"/>
</dbReference>
<dbReference type="AlphaFoldDB" id="A0A9W6U0Q3"/>
<organism evidence="1 2">
    <name type="scientific">Phytophthora fragariaefolia</name>
    <dbReference type="NCBI Taxonomy" id="1490495"/>
    <lineage>
        <taxon>Eukaryota</taxon>
        <taxon>Sar</taxon>
        <taxon>Stramenopiles</taxon>
        <taxon>Oomycota</taxon>
        <taxon>Peronosporomycetes</taxon>
        <taxon>Peronosporales</taxon>
        <taxon>Peronosporaceae</taxon>
        <taxon>Phytophthora</taxon>
    </lineage>
</organism>
<name>A0A9W6U0Q3_9STRA</name>
<keyword evidence="2" id="KW-1185">Reference proteome</keyword>
<sequence>MASYRAAHATKPYSSQASTKVDFKFPDRFMKTSIHENGLANDTDMHNEIHKTRNTRPTLIICAKPGSQSTILMAPCTRSSCNDLNRCALLSVKEGHLECMKLKLILKRCSSYTFTDRKLIESAVVEAGKNGYQKILHFCHVQDAPLKDAFMHFSPETPKLIPRIYRGLELVTPLTQ</sequence>
<gene>
    <name evidence="1" type="ORF">Pfra01_000496900</name>
</gene>
<evidence type="ECO:0000313" key="1">
    <source>
        <dbReference type="EMBL" id="GMF26401.1"/>
    </source>
</evidence>
<protein>
    <submittedName>
        <fullName evidence="1">Unnamed protein product</fullName>
    </submittedName>
</protein>
<dbReference type="EMBL" id="BSXT01000395">
    <property type="protein sequence ID" value="GMF26401.1"/>
    <property type="molecule type" value="Genomic_DNA"/>
</dbReference>
<reference evidence="1" key="1">
    <citation type="submission" date="2023-04" db="EMBL/GenBank/DDBJ databases">
        <title>Phytophthora fragariaefolia NBRC 109709.</title>
        <authorList>
            <person name="Ichikawa N."/>
            <person name="Sato H."/>
            <person name="Tonouchi N."/>
        </authorList>
    </citation>
    <scope>NUCLEOTIDE SEQUENCE</scope>
    <source>
        <strain evidence="1">NBRC 109709</strain>
    </source>
</reference>
<evidence type="ECO:0000313" key="2">
    <source>
        <dbReference type="Proteomes" id="UP001165121"/>
    </source>
</evidence>
<comment type="caution">
    <text evidence="1">The sequence shown here is derived from an EMBL/GenBank/DDBJ whole genome shotgun (WGS) entry which is preliminary data.</text>
</comment>
<accession>A0A9W6U0Q3</accession>